<reference evidence="1 2" key="1">
    <citation type="submission" date="2016-10" db="EMBL/GenBank/DDBJ databases">
        <authorList>
            <person name="de Groot N.N."/>
        </authorList>
    </citation>
    <scope>NUCLEOTIDE SEQUENCE [LARGE SCALE GENOMIC DNA]</scope>
    <source>
        <strain evidence="1 2">DSM 20117</strain>
    </source>
</reference>
<evidence type="ECO:0008006" key="3">
    <source>
        <dbReference type="Google" id="ProtNLM"/>
    </source>
</evidence>
<dbReference type="STRING" id="37928.SAMN04489742_0122"/>
<protein>
    <recommendedName>
        <fullName evidence="3">XRE family transcriptional regulator</fullName>
    </recommendedName>
</protein>
<dbReference type="OrthoDB" id="3724431at2"/>
<organism evidence="1 2">
    <name type="scientific">Crystallibacter crystallopoietes</name>
    <dbReference type="NCBI Taxonomy" id="37928"/>
    <lineage>
        <taxon>Bacteria</taxon>
        <taxon>Bacillati</taxon>
        <taxon>Actinomycetota</taxon>
        <taxon>Actinomycetes</taxon>
        <taxon>Micrococcales</taxon>
        <taxon>Micrococcaceae</taxon>
        <taxon>Crystallibacter</taxon>
    </lineage>
</organism>
<sequence>MKPRNSPYAEQRRAELARRLRVLLDVVVAEGGRPYEFTDIQAALAEKGVKLSRARWYYMRDGDGPLVTDEKLLMALAEFFGVPGAYLTDPGSEMPDRVEAQLELLKTMRKNQVKSFALRALGEVYDAESVRSLAKLIDTALDKGK</sequence>
<dbReference type="AlphaFoldDB" id="A0A1H0XKW7"/>
<dbReference type="InterPro" id="IPR010982">
    <property type="entry name" value="Lambda_DNA-bd_dom_sf"/>
</dbReference>
<keyword evidence="2" id="KW-1185">Reference proteome</keyword>
<proteinExistence type="predicted"/>
<dbReference type="EMBL" id="FNKH01000001">
    <property type="protein sequence ID" value="SDQ03604.1"/>
    <property type="molecule type" value="Genomic_DNA"/>
</dbReference>
<dbReference type="Proteomes" id="UP000181917">
    <property type="component" value="Unassembled WGS sequence"/>
</dbReference>
<dbReference type="GO" id="GO:0003677">
    <property type="term" value="F:DNA binding"/>
    <property type="evidence" value="ECO:0007669"/>
    <property type="project" value="InterPro"/>
</dbReference>
<gene>
    <name evidence="1" type="ORF">SAMN04489742_0122</name>
</gene>
<evidence type="ECO:0000313" key="2">
    <source>
        <dbReference type="Proteomes" id="UP000181917"/>
    </source>
</evidence>
<name>A0A1H0XKW7_9MICC</name>
<evidence type="ECO:0000313" key="1">
    <source>
        <dbReference type="EMBL" id="SDQ03604.1"/>
    </source>
</evidence>
<accession>A0A1H0XKW7</accession>
<dbReference type="Gene3D" id="1.10.260.40">
    <property type="entry name" value="lambda repressor-like DNA-binding domains"/>
    <property type="match status" value="1"/>
</dbReference>